<sequence>MAMNAMTGASVASFDVPFVQITDVQASRPTKVSSTYSDLTPEAYLGRIGGVPTTAAHEIWAAAHSLSMYLSSARTEEQKRVELGRNLVRLCMRHRETLLKHTVNSSLEACVVCRNVSVQQGSINGKFSCCWFHPKNAQQALLTRLEVIGDYLYKSPEDLSDEVILKLFGSM</sequence>
<dbReference type="eggNOG" id="ENOG502RK79">
    <property type="taxonomic scope" value="Eukaryota"/>
</dbReference>
<gene>
    <name evidence="1" type="ORF">CMQ_7208</name>
</gene>
<reference evidence="1 2" key="1">
    <citation type="journal article" date="2011" name="Proc. Natl. Acad. Sci. U.S.A.">
        <title>Genome and transcriptome analyses of the mountain pine beetle-fungal symbiont Grosmannia clavigera, a lodgepole pine pathogen.</title>
        <authorList>
            <person name="DiGuistini S."/>
            <person name="Wang Y."/>
            <person name="Liao N.Y."/>
            <person name="Taylor G."/>
            <person name="Tanguay P."/>
            <person name="Feau N."/>
            <person name="Henrissat B."/>
            <person name="Chan S.K."/>
            <person name="Hesse-Orce U."/>
            <person name="Alamouti S.M."/>
            <person name="Tsui C.K.M."/>
            <person name="Docking R.T."/>
            <person name="Levasseur A."/>
            <person name="Haridas S."/>
            <person name="Robertson G."/>
            <person name="Birol I."/>
            <person name="Holt R.A."/>
            <person name="Marra M.A."/>
            <person name="Hamelin R.C."/>
            <person name="Hirst M."/>
            <person name="Jones S.J.M."/>
            <person name="Bohlmann J."/>
            <person name="Breuil C."/>
        </authorList>
    </citation>
    <scope>NUCLEOTIDE SEQUENCE [LARGE SCALE GENOMIC DNA]</scope>
    <source>
        <strain evidence="2">kw1407 / UAMH 11150</strain>
    </source>
</reference>
<dbReference type="AlphaFoldDB" id="F0XP90"/>
<dbReference type="InParanoid" id="F0XP90"/>
<dbReference type="EMBL" id="GL629801">
    <property type="protein sequence ID" value="EFX00206.1"/>
    <property type="molecule type" value="Genomic_DNA"/>
</dbReference>
<protein>
    <submittedName>
        <fullName evidence="1">Uncharacterized protein</fullName>
    </submittedName>
</protein>
<organism evidence="2">
    <name type="scientific">Grosmannia clavigera (strain kw1407 / UAMH 11150)</name>
    <name type="common">Blue stain fungus</name>
    <name type="synonym">Graphiocladiella clavigera</name>
    <dbReference type="NCBI Taxonomy" id="655863"/>
    <lineage>
        <taxon>Eukaryota</taxon>
        <taxon>Fungi</taxon>
        <taxon>Dikarya</taxon>
        <taxon>Ascomycota</taxon>
        <taxon>Pezizomycotina</taxon>
        <taxon>Sordariomycetes</taxon>
        <taxon>Sordariomycetidae</taxon>
        <taxon>Ophiostomatales</taxon>
        <taxon>Ophiostomataceae</taxon>
        <taxon>Leptographium</taxon>
    </lineage>
</organism>
<dbReference type="RefSeq" id="XP_014169688.1">
    <property type="nucleotide sequence ID" value="XM_014314213.1"/>
</dbReference>
<dbReference type="HOGENOM" id="CLU_1563032_0_0_1"/>
<dbReference type="Proteomes" id="UP000007796">
    <property type="component" value="Unassembled WGS sequence"/>
</dbReference>
<accession>F0XP90</accession>
<evidence type="ECO:0000313" key="1">
    <source>
        <dbReference type="EMBL" id="EFX00206.1"/>
    </source>
</evidence>
<evidence type="ECO:0000313" key="2">
    <source>
        <dbReference type="Proteomes" id="UP000007796"/>
    </source>
</evidence>
<name>F0XP90_GROCL</name>
<dbReference type="GeneID" id="25980727"/>
<keyword evidence="2" id="KW-1185">Reference proteome</keyword>
<proteinExistence type="predicted"/>